<dbReference type="AlphaFoldDB" id="A0A9E1B7G2"/>
<evidence type="ECO:0000313" key="1">
    <source>
        <dbReference type="EMBL" id="MBS5829382.1"/>
    </source>
</evidence>
<sequence>MDSVKFFSIKRLKSYKNEQEHKKNFLLVQVLTPKLGILEITTRNLAFKALVDNNKVDILSSFGGYFKLDDLFVSKQTFGFWTKVIDEAKIHNDIVNLDKLDFKKYSKFNRKNKLLNYQKVKILYDLTVKIRNRAFHFENLYKLNDDQTPRISTRVGKTLVGIDPQMLEDFINDALFCFDEDLARYLE</sequence>
<reference evidence="1" key="1">
    <citation type="submission" date="2021-02" db="EMBL/GenBank/DDBJ databases">
        <title>Infant gut strain persistence is associated with maternal origin, phylogeny, and functional potential including surface adhesion and iron acquisition.</title>
        <authorList>
            <person name="Lou Y.C."/>
        </authorList>
    </citation>
    <scope>NUCLEOTIDE SEQUENCE</scope>
    <source>
        <strain evidence="1">L3_101_000G1_dasL3_101_000G1_concoct_7_sub</strain>
    </source>
</reference>
<gene>
    <name evidence="1" type="ORF">KIC69_00935</name>
</gene>
<name>A0A9E1B7G2_9BACT</name>
<comment type="caution">
    <text evidence="1">The sequence shown here is derived from an EMBL/GenBank/DDBJ whole genome shotgun (WGS) entry which is preliminary data.</text>
</comment>
<accession>A0A9E1B7G2</accession>
<dbReference type="Proteomes" id="UP000824019">
    <property type="component" value="Unassembled WGS sequence"/>
</dbReference>
<proteinExistence type="predicted"/>
<dbReference type="EMBL" id="JAHAKR010000017">
    <property type="protein sequence ID" value="MBS5829382.1"/>
    <property type="molecule type" value="Genomic_DNA"/>
</dbReference>
<organism evidence="1 2">
    <name type="scientific">Campylobacter concisus</name>
    <dbReference type="NCBI Taxonomy" id="199"/>
    <lineage>
        <taxon>Bacteria</taxon>
        <taxon>Pseudomonadati</taxon>
        <taxon>Campylobacterota</taxon>
        <taxon>Epsilonproteobacteria</taxon>
        <taxon>Campylobacterales</taxon>
        <taxon>Campylobacteraceae</taxon>
        <taxon>Campylobacter</taxon>
    </lineage>
</organism>
<protein>
    <submittedName>
        <fullName evidence="1">ATPase</fullName>
    </submittedName>
</protein>
<evidence type="ECO:0000313" key="2">
    <source>
        <dbReference type="Proteomes" id="UP000824019"/>
    </source>
</evidence>